<comment type="caution">
    <text evidence="1">The sequence shown here is derived from an EMBL/GenBank/DDBJ whole genome shotgun (WGS) entry which is preliminary data.</text>
</comment>
<name>A0A5A7TI80_CUCMM</name>
<evidence type="ECO:0000313" key="2">
    <source>
        <dbReference type="Proteomes" id="UP000321393"/>
    </source>
</evidence>
<sequence>MQEEGRTWCPSKRDSENLIDAWRKLKGMIKRCSHHSILGCVPTEQFYFGLSKDTRQFVDAVFTGGMLRSSYSQVKTALNTKPNNSNE</sequence>
<reference evidence="1 2" key="1">
    <citation type="submission" date="2019-08" db="EMBL/GenBank/DDBJ databases">
        <title>Draft genome sequences of two oriental melons (Cucumis melo L. var makuwa).</title>
        <authorList>
            <person name="Kwon S.-Y."/>
        </authorList>
    </citation>
    <scope>NUCLEOTIDE SEQUENCE [LARGE SCALE GENOMIC DNA]</scope>
    <source>
        <strain evidence="2">cv. SW 3</strain>
        <tissue evidence="1">Leaf</tissue>
    </source>
</reference>
<gene>
    <name evidence="1" type="ORF">E6C27_scaffold128G00180</name>
</gene>
<organism evidence="1 2">
    <name type="scientific">Cucumis melo var. makuwa</name>
    <name type="common">Oriental melon</name>
    <dbReference type="NCBI Taxonomy" id="1194695"/>
    <lineage>
        <taxon>Eukaryota</taxon>
        <taxon>Viridiplantae</taxon>
        <taxon>Streptophyta</taxon>
        <taxon>Embryophyta</taxon>
        <taxon>Tracheophyta</taxon>
        <taxon>Spermatophyta</taxon>
        <taxon>Magnoliopsida</taxon>
        <taxon>eudicotyledons</taxon>
        <taxon>Gunneridae</taxon>
        <taxon>Pentapetalae</taxon>
        <taxon>rosids</taxon>
        <taxon>fabids</taxon>
        <taxon>Cucurbitales</taxon>
        <taxon>Cucurbitaceae</taxon>
        <taxon>Benincaseae</taxon>
        <taxon>Cucumis</taxon>
    </lineage>
</organism>
<dbReference type="EMBL" id="SSTE01016683">
    <property type="protein sequence ID" value="KAA0041115.1"/>
    <property type="molecule type" value="Genomic_DNA"/>
</dbReference>
<dbReference type="OrthoDB" id="1305902at2759"/>
<evidence type="ECO:0000313" key="1">
    <source>
        <dbReference type="EMBL" id="KAA0041115.1"/>
    </source>
</evidence>
<dbReference type="AlphaFoldDB" id="A0A5A7TI80"/>
<accession>A0A5A7TI80</accession>
<protein>
    <submittedName>
        <fullName evidence="1">Uncharacterized protein</fullName>
    </submittedName>
</protein>
<proteinExistence type="predicted"/>
<dbReference type="Proteomes" id="UP000321393">
    <property type="component" value="Unassembled WGS sequence"/>
</dbReference>